<accession>A0A8T0NJB9</accession>
<dbReference type="PANTHER" id="PTHR48127">
    <property type="entry name" value="GRF-TYPE DOMAIN-CONTAINING PROTEIN"/>
    <property type="match status" value="1"/>
</dbReference>
<keyword evidence="2" id="KW-1185">Reference proteome</keyword>
<evidence type="ECO:0000313" key="1">
    <source>
        <dbReference type="EMBL" id="KAG2548222.1"/>
    </source>
</evidence>
<protein>
    <submittedName>
        <fullName evidence="1">Uncharacterized protein</fullName>
    </submittedName>
</protein>
<reference evidence="1" key="1">
    <citation type="submission" date="2020-05" db="EMBL/GenBank/DDBJ databases">
        <title>WGS assembly of Panicum virgatum.</title>
        <authorList>
            <person name="Lovell J.T."/>
            <person name="Jenkins J."/>
            <person name="Shu S."/>
            <person name="Juenger T.E."/>
            <person name="Schmutz J."/>
        </authorList>
    </citation>
    <scope>NUCLEOTIDE SEQUENCE</scope>
    <source>
        <strain evidence="1">AP13</strain>
    </source>
</reference>
<dbReference type="EMBL" id="CM029053">
    <property type="protein sequence ID" value="KAG2548222.1"/>
    <property type="molecule type" value="Genomic_DNA"/>
</dbReference>
<name>A0A8T0NJB9_PANVG</name>
<dbReference type="PANTHER" id="PTHR48127:SF1">
    <property type="entry name" value="ZINC FINGER GRF-TYPE DOMAIN-CONTAINING PROTEIN"/>
    <property type="match status" value="1"/>
</dbReference>
<organism evidence="1 2">
    <name type="scientific">Panicum virgatum</name>
    <name type="common">Blackwell switchgrass</name>
    <dbReference type="NCBI Taxonomy" id="38727"/>
    <lineage>
        <taxon>Eukaryota</taxon>
        <taxon>Viridiplantae</taxon>
        <taxon>Streptophyta</taxon>
        <taxon>Embryophyta</taxon>
        <taxon>Tracheophyta</taxon>
        <taxon>Spermatophyta</taxon>
        <taxon>Magnoliopsida</taxon>
        <taxon>Liliopsida</taxon>
        <taxon>Poales</taxon>
        <taxon>Poaceae</taxon>
        <taxon>PACMAD clade</taxon>
        <taxon>Panicoideae</taxon>
        <taxon>Panicodae</taxon>
        <taxon>Paniceae</taxon>
        <taxon>Panicinae</taxon>
        <taxon>Panicum</taxon>
        <taxon>Panicum sect. Hiantes</taxon>
    </lineage>
</organism>
<comment type="caution">
    <text evidence="1">The sequence shown here is derived from an EMBL/GenBank/DDBJ whole genome shotgun (WGS) entry which is preliminary data.</text>
</comment>
<dbReference type="Proteomes" id="UP000823388">
    <property type="component" value="Chromosome 9K"/>
</dbReference>
<dbReference type="AlphaFoldDB" id="A0A8T0NJB9"/>
<sequence>MLSPLPISNCECGIPVEVKQSRHPKIAARAYYTCSREWSLTMCFGCPITCNPCDFFQWIDGPEKFDPRIRLFPYHENETKPYHEFKRWMPPPPNPPLMTPEEKAEAASIRVTNRPLCHCRVPCKLQRPNLELPVKFTPFFRCKLTTLDGWPLCDFQ</sequence>
<evidence type="ECO:0000313" key="2">
    <source>
        <dbReference type="Proteomes" id="UP000823388"/>
    </source>
</evidence>
<gene>
    <name evidence="1" type="ORF">PVAP13_9KG152570</name>
</gene>
<proteinExistence type="predicted"/>